<feature type="compositionally biased region" description="Basic residues" evidence="1">
    <location>
        <begin position="16"/>
        <end position="26"/>
    </location>
</feature>
<proteinExistence type="predicted"/>
<feature type="region of interest" description="Disordered" evidence="1">
    <location>
        <begin position="62"/>
        <end position="83"/>
    </location>
</feature>
<dbReference type="AlphaFoldDB" id="A0A4C1Y2J6"/>
<reference evidence="3 4" key="1">
    <citation type="journal article" date="2019" name="Commun. Biol.">
        <title>The bagworm genome reveals a unique fibroin gene that provides high tensile strength.</title>
        <authorList>
            <person name="Kono N."/>
            <person name="Nakamura H."/>
            <person name="Ohtoshi R."/>
            <person name="Tomita M."/>
            <person name="Numata K."/>
            <person name="Arakawa K."/>
        </authorList>
    </citation>
    <scope>NUCLEOTIDE SEQUENCE [LARGE SCALE GENOMIC DNA]</scope>
</reference>
<protein>
    <submittedName>
        <fullName evidence="3">Voltage-dependent L-type calcium channel subunit beta-4</fullName>
    </submittedName>
</protein>
<dbReference type="PANTHER" id="PTHR11824">
    <property type="entry name" value="VOLTAGE-DEPENDENT CALCIUM CHANNEL BETA SUBUNIT"/>
    <property type="match status" value="1"/>
</dbReference>
<evidence type="ECO:0000313" key="4">
    <source>
        <dbReference type="Proteomes" id="UP000299102"/>
    </source>
</evidence>
<feature type="compositionally biased region" description="Polar residues" evidence="1">
    <location>
        <begin position="252"/>
        <end position="272"/>
    </location>
</feature>
<organism evidence="3 4">
    <name type="scientific">Eumeta variegata</name>
    <name type="common">Bagworm moth</name>
    <name type="synonym">Eumeta japonica</name>
    <dbReference type="NCBI Taxonomy" id="151549"/>
    <lineage>
        <taxon>Eukaryota</taxon>
        <taxon>Metazoa</taxon>
        <taxon>Ecdysozoa</taxon>
        <taxon>Arthropoda</taxon>
        <taxon>Hexapoda</taxon>
        <taxon>Insecta</taxon>
        <taxon>Pterygota</taxon>
        <taxon>Neoptera</taxon>
        <taxon>Endopterygota</taxon>
        <taxon>Lepidoptera</taxon>
        <taxon>Glossata</taxon>
        <taxon>Ditrysia</taxon>
        <taxon>Tineoidea</taxon>
        <taxon>Psychidae</taxon>
        <taxon>Oiketicinae</taxon>
        <taxon>Eumeta</taxon>
    </lineage>
</organism>
<dbReference type="STRING" id="151549.A0A4C1Y2J6"/>
<accession>A0A4C1Y2J6</accession>
<feature type="compositionally biased region" description="Polar residues" evidence="1">
    <location>
        <begin position="64"/>
        <end position="76"/>
    </location>
</feature>
<feature type="region of interest" description="Disordered" evidence="1">
    <location>
        <begin position="252"/>
        <end position="294"/>
    </location>
</feature>
<evidence type="ECO:0000313" key="3">
    <source>
        <dbReference type="EMBL" id="GBP68759.1"/>
    </source>
</evidence>
<dbReference type="SUPFAM" id="SSF50044">
    <property type="entry name" value="SH3-domain"/>
    <property type="match status" value="1"/>
</dbReference>
<feature type="domain" description="Voltage-dependent L-type calcium channel subunit beta-1-4 N-terminal A" evidence="2">
    <location>
        <begin position="63"/>
        <end position="103"/>
    </location>
</feature>
<feature type="region of interest" description="Disordered" evidence="1">
    <location>
        <begin position="1"/>
        <end position="30"/>
    </location>
</feature>
<dbReference type="Gene3D" id="2.30.30.40">
    <property type="entry name" value="SH3 Domains"/>
    <property type="match status" value="1"/>
</dbReference>
<dbReference type="OrthoDB" id="5962384at2759"/>
<dbReference type="Pfam" id="PF12052">
    <property type="entry name" value="VGCC_beta4Aa_N"/>
    <property type="match status" value="1"/>
</dbReference>
<gene>
    <name evidence="3" type="primary">CACNB4</name>
    <name evidence="3" type="ORF">EVAR_83491_1</name>
</gene>
<dbReference type="EMBL" id="BGZK01001023">
    <property type="protein sequence ID" value="GBP68759.1"/>
    <property type="molecule type" value="Genomic_DNA"/>
</dbReference>
<dbReference type="InterPro" id="IPR036028">
    <property type="entry name" value="SH3-like_dom_sf"/>
</dbReference>
<evidence type="ECO:0000256" key="1">
    <source>
        <dbReference type="SAM" id="MobiDB-lite"/>
    </source>
</evidence>
<sequence length="308" mass="34818">MRVSGMVSRRAAPSRLARHRLSRRAGQRSERRERGRIRLWRCARPAGLSDCRDSCACVVRPQGSADSNYSQPSSEPSLDEDKEALRREKEAQAISQLDKARSKPVAFAVRTNVSYDGALDDDSPVHGSAVSFEVRDFLHIKCRTKTAHFPGVRCRGVKALYNKVRPDVLRYGSGMRLARYFYLLIPYSLRYMLIAVRSFRSIAWEQDDRPDWRSPFAWSCYCHLEVRKESPVCVKPTADYATIPRHQTVQANNVKTPASSSDTKTGAVQVSKRTLHHAQAGASSSPHGFRTQLGPPYHRILDIEKAFD</sequence>
<name>A0A4C1Y2J6_EUMVA</name>
<comment type="caution">
    <text evidence="3">The sequence shown here is derived from an EMBL/GenBank/DDBJ whole genome shotgun (WGS) entry which is preliminary data.</text>
</comment>
<dbReference type="InterPro" id="IPR046937">
    <property type="entry name" value="CAB1-4_N_A-dom"/>
</dbReference>
<keyword evidence="4" id="KW-1185">Reference proteome</keyword>
<evidence type="ECO:0000259" key="2">
    <source>
        <dbReference type="Pfam" id="PF12052"/>
    </source>
</evidence>
<dbReference type="Proteomes" id="UP000299102">
    <property type="component" value="Unassembled WGS sequence"/>
</dbReference>